<name>A0AAD9PAD0_RIDPI</name>
<dbReference type="PANTHER" id="PTHR10678">
    <property type="entry name" value="26S PROTEASOME NON-ATPASE REGULATORY SUBUNIT 11/COP9 SIGNALOSOME COMPLEX SUBUNIT 2"/>
    <property type="match status" value="1"/>
</dbReference>
<sequence length="433" mass="48468">MYATYRFFITQLGKMMSTEFERALALAETNPKQAVVQFGRIVKEELDNADEEGIKIKEMAIMELGTLLKTTGQAEELASLIKFSRPFLTLISKAKAAKLVRALVDKFLDMEAATGKEVELCIECIDWAKEEKRTFLRQALQARLIALYCDTGAYTEALSLGSILLRELKKLDDKALLVEVQLLESRVYHALSNLPKSRAALTSGRTTANGIYCPPKLQAALDLQSGILHAADEKDFKTAFSYFYEAFEGYDSIDSPKAIVALKYMLLSKIMLNSADEVQIIVSGKLALKYSGPSVEAMKSIAQASHKRSLADFQATLTKYKMELEDDPIVRSHLDSLYDNLLEQNLCRIIEPFSRVQVDHVASLIKLPVDTVEKKLSQMILDKKFSGILDQGEGVLIIFDETPVDETYKNTLETIQSMGKVVDSLYNKAKRLT</sequence>
<keyword evidence="2" id="KW-0647">Proteasome</keyword>
<dbReference type="FunFam" id="1.25.40.570:FF:000003">
    <property type="entry name" value="26S proteasome non-ATPase regulatory subunit 11"/>
    <property type="match status" value="1"/>
</dbReference>
<dbReference type="InterPro" id="IPR036390">
    <property type="entry name" value="WH_DNA-bd_sf"/>
</dbReference>
<evidence type="ECO:0000256" key="2">
    <source>
        <dbReference type="ARBA" id="ARBA00022942"/>
    </source>
</evidence>
<evidence type="ECO:0000259" key="3">
    <source>
        <dbReference type="PROSITE" id="PS50250"/>
    </source>
</evidence>
<dbReference type="InterPro" id="IPR050871">
    <property type="entry name" value="26S_Proteasome/COP9_Components"/>
</dbReference>
<dbReference type="Pfam" id="PF18503">
    <property type="entry name" value="RPN6_C_helix"/>
    <property type="match status" value="1"/>
</dbReference>
<dbReference type="InterPro" id="IPR000717">
    <property type="entry name" value="PCI_dom"/>
</dbReference>
<dbReference type="GO" id="GO:0000502">
    <property type="term" value="C:proteasome complex"/>
    <property type="evidence" value="ECO:0007669"/>
    <property type="project" value="UniProtKB-KW"/>
</dbReference>
<dbReference type="Pfam" id="PF01399">
    <property type="entry name" value="PCI"/>
    <property type="match status" value="1"/>
</dbReference>
<dbReference type="SMART" id="SM00753">
    <property type="entry name" value="PAM"/>
    <property type="match status" value="1"/>
</dbReference>
<feature type="domain" description="PCI" evidence="3">
    <location>
        <begin position="235"/>
        <end position="403"/>
    </location>
</feature>
<evidence type="ECO:0000256" key="1">
    <source>
        <dbReference type="ARBA" id="ARBA00007454"/>
    </source>
</evidence>
<dbReference type="SMART" id="SM00088">
    <property type="entry name" value="PINT"/>
    <property type="match status" value="1"/>
</dbReference>
<comment type="caution">
    <text evidence="4">The sequence shown here is derived from an EMBL/GenBank/DDBJ whole genome shotgun (WGS) entry which is preliminary data.</text>
</comment>
<dbReference type="Gene3D" id="1.25.40.570">
    <property type="match status" value="1"/>
</dbReference>
<comment type="similarity">
    <text evidence="1">Belongs to the proteasome subunit S9 family.</text>
</comment>
<evidence type="ECO:0000313" key="5">
    <source>
        <dbReference type="Proteomes" id="UP001209878"/>
    </source>
</evidence>
<dbReference type="InterPro" id="IPR040780">
    <property type="entry name" value="Rpn6_C_helix"/>
</dbReference>
<dbReference type="AlphaFoldDB" id="A0AAD9PAD0"/>
<dbReference type="PROSITE" id="PS50250">
    <property type="entry name" value="PCI"/>
    <property type="match status" value="1"/>
</dbReference>
<organism evidence="4 5">
    <name type="scientific">Ridgeia piscesae</name>
    <name type="common">Tubeworm</name>
    <dbReference type="NCBI Taxonomy" id="27915"/>
    <lineage>
        <taxon>Eukaryota</taxon>
        <taxon>Metazoa</taxon>
        <taxon>Spiralia</taxon>
        <taxon>Lophotrochozoa</taxon>
        <taxon>Annelida</taxon>
        <taxon>Polychaeta</taxon>
        <taxon>Sedentaria</taxon>
        <taxon>Canalipalpata</taxon>
        <taxon>Sabellida</taxon>
        <taxon>Siboglinidae</taxon>
        <taxon>Ridgeia</taxon>
    </lineage>
</organism>
<proteinExistence type="inferred from homology"/>
<dbReference type="Pfam" id="PF18055">
    <property type="entry name" value="RPN6_N"/>
    <property type="match status" value="1"/>
</dbReference>
<accession>A0AAD9PAD0</accession>
<reference evidence="4" key="1">
    <citation type="journal article" date="2023" name="Mol. Biol. Evol.">
        <title>Third-Generation Sequencing Reveals the Adaptive Role of the Epigenome in Three Deep-Sea Polychaetes.</title>
        <authorList>
            <person name="Perez M."/>
            <person name="Aroh O."/>
            <person name="Sun Y."/>
            <person name="Lan Y."/>
            <person name="Juniper S.K."/>
            <person name="Young C.R."/>
            <person name="Angers B."/>
            <person name="Qian P.Y."/>
        </authorList>
    </citation>
    <scope>NUCLEOTIDE SEQUENCE</scope>
    <source>
        <strain evidence="4">R07B-5</strain>
    </source>
</reference>
<gene>
    <name evidence="4" type="ORF">NP493_59g02014</name>
</gene>
<protein>
    <recommendedName>
        <fullName evidence="3">PCI domain-containing protein</fullName>
    </recommendedName>
</protein>
<dbReference type="EMBL" id="JAODUO010000059">
    <property type="protein sequence ID" value="KAK2191133.1"/>
    <property type="molecule type" value="Genomic_DNA"/>
</dbReference>
<dbReference type="InterPro" id="IPR040773">
    <property type="entry name" value="Rpn6_N"/>
</dbReference>
<evidence type="ECO:0000313" key="4">
    <source>
        <dbReference type="EMBL" id="KAK2191133.1"/>
    </source>
</evidence>
<dbReference type="Proteomes" id="UP001209878">
    <property type="component" value="Unassembled WGS sequence"/>
</dbReference>
<keyword evidence="5" id="KW-1185">Reference proteome</keyword>
<dbReference type="SUPFAM" id="SSF46785">
    <property type="entry name" value="Winged helix' DNA-binding domain"/>
    <property type="match status" value="1"/>
</dbReference>